<dbReference type="PANTHER" id="PTHR11630">
    <property type="entry name" value="DNA REPLICATION LICENSING FACTOR MCM FAMILY MEMBER"/>
    <property type="match status" value="1"/>
</dbReference>
<dbReference type="InterPro" id="IPR027417">
    <property type="entry name" value="P-loop_NTPase"/>
</dbReference>
<dbReference type="PRINTS" id="PR01657">
    <property type="entry name" value="MCMFAMILY"/>
</dbReference>
<dbReference type="GO" id="GO:0005634">
    <property type="term" value="C:nucleus"/>
    <property type="evidence" value="ECO:0007669"/>
    <property type="project" value="UniProtKB-SubCell"/>
</dbReference>
<keyword evidence="3 4" id="KW-0238">DNA-binding</keyword>
<dbReference type="AlphaFoldDB" id="G0U2T5"/>
<dbReference type="GO" id="GO:0005524">
    <property type="term" value="F:ATP binding"/>
    <property type="evidence" value="ECO:0007669"/>
    <property type="project" value="UniProtKB-KW"/>
</dbReference>
<dbReference type="Gene3D" id="3.40.50.300">
    <property type="entry name" value="P-loop containing nucleotide triphosphate hydrolases"/>
    <property type="match status" value="1"/>
</dbReference>
<dbReference type="InterPro" id="IPR041562">
    <property type="entry name" value="MCM_lid"/>
</dbReference>
<dbReference type="FunFam" id="3.40.50.300:FF:002368">
    <property type="entry name" value="DNA replication factor, putative"/>
    <property type="match status" value="1"/>
</dbReference>
<organism evidence="7">
    <name type="scientific">Trypanosoma vivax (strain Y486)</name>
    <dbReference type="NCBI Taxonomy" id="1055687"/>
    <lineage>
        <taxon>Eukaryota</taxon>
        <taxon>Discoba</taxon>
        <taxon>Euglenozoa</taxon>
        <taxon>Kinetoplastea</taxon>
        <taxon>Metakinetoplastina</taxon>
        <taxon>Trypanosomatida</taxon>
        <taxon>Trypanosomatidae</taxon>
        <taxon>Trypanosoma</taxon>
        <taxon>Duttonella</taxon>
    </lineage>
</organism>
<dbReference type="SMART" id="SM00350">
    <property type="entry name" value="MCM"/>
    <property type="match status" value="1"/>
</dbReference>
<evidence type="ECO:0000256" key="1">
    <source>
        <dbReference type="ARBA" id="ARBA00022741"/>
    </source>
</evidence>
<dbReference type="GO" id="GO:0017116">
    <property type="term" value="F:single-stranded DNA helicase activity"/>
    <property type="evidence" value="ECO:0007669"/>
    <property type="project" value="TreeGrafter"/>
</dbReference>
<dbReference type="PANTHER" id="PTHR11630:SF48">
    <property type="entry name" value="DNA HELICASE MCM9"/>
    <property type="match status" value="1"/>
</dbReference>
<dbReference type="Pfam" id="PF00493">
    <property type="entry name" value="MCM"/>
    <property type="match status" value="1"/>
</dbReference>
<sequence>MTLMRRTGKCITTTFAQSRGITLHGVHFREGARRCSGIRIMHIKPFRFDSFRCYITTFAFPGFQHSSNSLVLEFSALSASLHGIATRTETIMAEEDASDSLVEKLRTVFLECCEPPQCLTATSSLESLPVRNLWTLKVDCMKLLASCPELSHTLFFQTISLMGTLRQVCAEFCASAGRCLSAGDVSIRLVHLPTVGAPPPSLPPPQGVLVSVCGTIVRMNAKRVVPFVRRLGCPKCNETVELSSNPFDRAAKAKERCARKECKGEELQQRSNVLMDYGECRLQQRSSHTGRLPRTLLVTLEDELTQQCNVGQLVEVVGILFPKWRSVYPQKCPIIEPTVWALSVNAMEPYREGGAGSSSTVLKRRPIGTGGGSSFTPELFFSQFSKDKLSRCTALVTSICSHLSGLFAPRMAILLALVGGTSTTGKSNMHVRSTIHCLFVGDPSTGKSQLLRSAAQLAPRSTSTTGIGSTSAGLTVAASKEGGEWVLEPGALALSDGGVCVIDELRTVSATDRASLHEAMEQQTISVAKAGMVTRLRTCCSVISACNPPANRRNGAEIGVGGPLLSRFDFLFLLYDTPCPEVDERIATHILSSSQVGQHQSPVLSQDDVARYLRWVHAHYAQKEGPLLSDEAAELIKTYYEMQQRRGTLSSLADSVPVTIRLLESLVRITQAYAKLNLEHVCTEEDAALTIFLMEQSAYGLKCPLEALGPDVYTSSKCLEESFMDISPSGVRRQRFILQSIINVFSCVRCSIYSNPSEERPPNDAVADSWLEALKAPKDSPSKPSNKRSRVETGSSNMEAALRSAKRLAFDVSTPAPREQTVIYYPNLTPTNRPTLALLTSPSPPTPSQRLRDAEEIMRSLAFHF</sequence>
<protein>
    <submittedName>
        <fullName evidence="7">Putative DNA replication factor</fullName>
    </submittedName>
</protein>
<dbReference type="Gene3D" id="2.20.28.10">
    <property type="match status" value="1"/>
</dbReference>
<dbReference type="InterPro" id="IPR031327">
    <property type="entry name" value="MCM"/>
</dbReference>
<evidence type="ECO:0000256" key="3">
    <source>
        <dbReference type="ARBA" id="ARBA00023125"/>
    </source>
</evidence>
<dbReference type="Pfam" id="PF17855">
    <property type="entry name" value="MCM_lid"/>
    <property type="match status" value="1"/>
</dbReference>
<evidence type="ECO:0000256" key="5">
    <source>
        <dbReference type="SAM" id="MobiDB-lite"/>
    </source>
</evidence>
<dbReference type="VEuPathDB" id="TriTrypDB:TvY486_0904100"/>
<dbReference type="Pfam" id="PF17207">
    <property type="entry name" value="MCM_OB"/>
    <property type="match status" value="1"/>
</dbReference>
<accession>G0U2T5</accession>
<dbReference type="EMBL" id="HE573025">
    <property type="protein sequence ID" value="CCC50589.1"/>
    <property type="molecule type" value="Genomic_DNA"/>
</dbReference>
<keyword evidence="1 4" id="KW-0547">Nucleotide-binding</keyword>
<proteinExistence type="inferred from homology"/>
<keyword evidence="2 4" id="KW-0067">ATP-binding</keyword>
<comment type="similarity">
    <text evidence="4">Belongs to the MCM family.</text>
</comment>
<evidence type="ECO:0000256" key="2">
    <source>
        <dbReference type="ARBA" id="ARBA00022840"/>
    </source>
</evidence>
<evidence type="ECO:0000313" key="7">
    <source>
        <dbReference type="EMBL" id="CCC50589.1"/>
    </source>
</evidence>
<dbReference type="InterPro" id="IPR001208">
    <property type="entry name" value="MCM_dom"/>
</dbReference>
<feature type="region of interest" description="Disordered" evidence="5">
    <location>
        <begin position="776"/>
        <end position="798"/>
    </location>
</feature>
<dbReference type="GO" id="GO:0000724">
    <property type="term" value="P:double-strand break repair via homologous recombination"/>
    <property type="evidence" value="ECO:0007669"/>
    <property type="project" value="TreeGrafter"/>
</dbReference>
<gene>
    <name evidence="7" type="ORF">TVY486_0904100</name>
</gene>
<reference evidence="7" key="1">
    <citation type="journal article" date="2012" name="Proc. Natl. Acad. Sci. U.S.A.">
        <title>Antigenic diversity is generated by distinct evolutionary mechanisms in African trypanosome species.</title>
        <authorList>
            <person name="Jackson A.P."/>
            <person name="Berry A."/>
            <person name="Aslett M."/>
            <person name="Allison H.C."/>
            <person name="Burton P."/>
            <person name="Vavrova-Anderson J."/>
            <person name="Brown R."/>
            <person name="Browne H."/>
            <person name="Corton N."/>
            <person name="Hauser H."/>
            <person name="Gamble J."/>
            <person name="Gilderthorp R."/>
            <person name="Marcello L."/>
            <person name="McQuillan J."/>
            <person name="Otto T.D."/>
            <person name="Quail M.A."/>
            <person name="Sanders M.J."/>
            <person name="van Tonder A."/>
            <person name="Ginger M.L."/>
            <person name="Field M.C."/>
            <person name="Barry J.D."/>
            <person name="Hertz-Fowler C."/>
            <person name="Berriman M."/>
        </authorList>
    </citation>
    <scope>NUCLEOTIDE SEQUENCE</scope>
    <source>
        <strain evidence="7">Y486</strain>
    </source>
</reference>
<dbReference type="GO" id="GO:0003697">
    <property type="term" value="F:single-stranded DNA binding"/>
    <property type="evidence" value="ECO:0007669"/>
    <property type="project" value="TreeGrafter"/>
</dbReference>
<dbReference type="Gene3D" id="2.40.50.140">
    <property type="entry name" value="Nucleic acid-binding proteins"/>
    <property type="match status" value="1"/>
</dbReference>
<dbReference type="GO" id="GO:0042555">
    <property type="term" value="C:MCM complex"/>
    <property type="evidence" value="ECO:0007669"/>
    <property type="project" value="TreeGrafter"/>
</dbReference>
<dbReference type="InterPro" id="IPR012340">
    <property type="entry name" value="NA-bd_OB-fold"/>
</dbReference>
<dbReference type="PROSITE" id="PS50051">
    <property type="entry name" value="MCM_2"/>
    <property type="match status" value="1"/>
</dbReference>
<dbReference type="InterPro" id="IPR033762">
    <property type="entry name" value="MCM_OB"/>
</dbReference>
<dbReference type="SUPFAM" id="SSF52540">
    <property type="entry name" value="P-loop containing nucleoside triphosphate hydrolases"/>
    <property type="match status" value="1"/>
</dbReference>
<feature type="domain" description="MCM C-terminal AAA(+) ATPase" evidence="6">
    <location>
        <begin position="395"/>
        <end position="590"/>
    </location>
</feature>
<dbReference type="GO" id="GO:0016787">
    <property type="term" value="F:hydrolase activity"/>
    <property type="evidence" value="ECO:0007669"/>
    <property type="project" value="UniProtKB-KW"/>
</dbReference>
<name>G0U2T5_TRYVY</name>
<evidence type="ECO:0000259" key="6">
    <source>
        <dbReference type="PROSITE" id="PS50051"/>
    </source>
</evidence>
<dbReference type="SUPFAM" id="SSF50249">
    <property type="entry name" value="Nucleic acid-binding proteins"/>
    <property type="match status" value="1"/>
</dbReference>
<evidence type="ECO:0000256" key="4">
    <source>
        <dbReference type="RuleBase" id="RU004070"/>
    </source>
</evidence>